<evidence type="ECO:0000256" key="1">
    <source>
        <dbReference type="SAM" id="Phobius"/>
    </source>
</evidence>
<feature type="transmembrane region" description="Helical" evidence="1">
    <location>
        <begin position="39"/>
        <end position="59"/>
    </location>
</feature>
<dbReference type="KEGG" id="eaj:Q3M24_09755"/>
<dbReference type="AlphaFoldDB" id="A0AAU8M1K0"/>
<keyword evidence="1" id="KW-0812">Transmembrane</keyword>
<protein>
    <submittedName>
        <fullName evidence="2">Uncharacterized protein</fullName>
    </submittedName>
</protein>
<gene>
    <name evidence="2" type="ORF">Q3M24_09755</name>
</gene>
<proteinExistence type="predicted"/>
<name>A0AAU8M1K0_9BACT</name>
<evidence type="ECO:0000313" key="2">
    <source>
        <dbReference type="EMBL" id="XCN74994.1"/>
    </source>
</evidence>
<reference evidence="2" key="2">
    <citation type="submission" date="2024-06" db="EMBL/GenBank/DDBJ databases">
        <authorList>
            <person name="Plum-Jensen L.E."/>
            <person name="Schramm A."/>
            <person name="Marshall I.P.G."/>
        </authorList>
    </citation>
    <scope>NUCLEOTIDE SEQUENCE</scope>
    <source>
        <strain evidence="2">Rat1</strain>
    </source>
</reference>
<reference evidence="2" key="1">
    <citation type="journal article" date="2024" name="Syst. Appl. Microbiol.">
        <title>First single-strain enrichments of Electrothrix cable bacteria, description of E. aestuarii sp. nov. and E. rattekaaiensis sp. nov., and proposal of a cable bacteria taxonomy following the rules of the SeqCode.</title>
        <authorList>
            <person name="Plum-Jensen L.E."/>
            <person name="Schramm A."/>
            <person name="Marshall I.P.G."/>
        </authorList>
    </citation>
    <scope>NUCLEOTIDE SEQUENCE</scope>
    <source>
        <strain evidence="2">Rat1</strain>
    </source>
</reference>
<dbReference type="EMBL" id="CP159373">
    <property type="protein sequence ID" value="XCN74994.1"/>
    <property type="molecule type" value="Genomic_DNA"/>
</dbReference>
<accession>A0AAU8M1K0</accession>
<organism evidence="2">
    <name type="scientific">Candidatus Electrothrix aestuarii</name>
    <dbReference type="NCBI Taxonomy" id="3062594"/>
    <lineage>
        <taxon>Bacteria</taxon>
        <taxon>Pseudomonadati</taxon>
        <taxon>Thermodesulfobacteriota</taxon>
        <taxon>Desulfobulbia</taxon>
        <taxon>Desulfobulbales</taxon>
        <taxon>Desulfobulbaceae</taxon>
        <taxon>Candidatus Electrothrix</taxon>
    </lineage>
</organism>
<keyword evidence="1" id="KW-1133">Transmembrane helix</keyword>
<sequence length="60" mass="6702">MRHPHHFDIPDNTTHIYLLPAQTVPEAVAASILGMGFKALSVFMLMPLLLIFFVVLISLI</sequence>
<keyword evidence="1" id="KW-0472">Membrane</keyword>